<dbReference type="AlphaFoldDB" id="A0AAJ0A476"/>
<name>A0AAJ0A476_9PEZI</name>
<keyword evidence="2" id="KW-1185">Reference proteome</keyword>
<comment type="caution">
    <text evidence="1">The sequence shown here is derived from an EMBL/GenBank/DDBJ whole genome shotgun (WGS) entry which is preliminary data.</text>
</comment>
<reference evidence="1" key="1">
    <citation type="submission" date="2021-06" db="EMBL/GenBank/DDBJ databases">
        <title>Comparative genomics, transcriptomics and evolutionary studies reveal genomic signatures of adaptation to plant cell wall in hemibiotrophic fungi.</title>
        <authorList>
            <consortium name="DOE Joint Genome Institute"/>
            <person name="Baroncelli R."/>
            <person name="Diaz J.F."/>
            <person name="Benocci T."/>
            <person name="Peng M."/>
            <person name="Battaglia E."/>
            <person name="Haridas S."/>
            <person name="Andreopoulos W."/>
            <person name="Labutti K."/>
            <person name="Pangilinan J."/>
            <person name="Floch G.L."/>
            <person name="Makela M.R."/>
            <person name="Henrissat B."/>
            <person name="Grigoriev I.V."/>
            <person name="Crouch J.A."/>
            <person name="De Vries R.P."/>
            <person name="Sukno S.A."/>
            <person name="Thon M.R."/>
        </authorList>
    </citation>
    <scope>NUCLEOTIDE SEQUENCE</scope>
    <source>
        <strain evidence="1">CBS 102054</strain>
    </source>
</reference>
<evidence type="ECO:0000313" key="2">
    <source>
        <dbReference type="Proteomes" id="UP001243989"/>
    </source>
</evidence>
<gene>
    <name evidence="1" type="ORF">BDP81DRAFT_444753</name>
</gene>
<organism evidence="1 2">
    <name type="scientific">Colletotrichum phormii</name>
    <dbReference type="NCBI Taxonomy" id="359342"/>
    <lineage>
        <taxon>Eukaryota</taxon>
        <taxon>Fungi</taxon>
        <taxon>Dikarya</taxon>
        <taxon>Ascomycota</taxon>
        <taxon>Pezizomycotina</taxon>
        <taxon>Sordariomycetes</taxon>
        <taxon>Hypocreomycetidae</taxon>
        <taxon>Glomerellales</taxon>
        <taxon>Glomerellaceae</taxon>
        <taxon>Colletotrichum</taxon>
        <taxon>Colletotrichum acutatum species complex</taxon>
    </lineage>
</organism>
<evidence type="ECO:0000313" key="1">
    <source>
        <dbReference type="EMBL" id="KAK1656180.1"/>
    </source>
</evidence>
<accession>A0AAJ0A476</accession>
<dbReference type="GeneID" id="85476736"/>
<protein>
    <submittedName>
        <fullName evidence="1">Uncharacterized protein</fullName>
    </submittedName>
</protein>
<sequence>MPLQYAVIHSQYMYEYGAEKVSPYAPCIHRPVDRTFCLPGYCSPTACSLPSKVTESSRASAKFVEDMEGQSGRLPQYRYEAEPGSLRRESYHSFGDEGLTATVGSSGRLLEMSQYVPEQPRGFRVDENGMEEPCWVVSRLSQLLSRASNPRFTGGIGPRIDAGTPLQEPRLVNAVTERSTAKTPPRLTIAGDLLIRDLDYDEEESNDRNFSSQFDSGYEQPRLIHGCIVQSRQMSDGKSYEASEIVRKGGRLTVTIAYRLGLIMDKQDRQPSSPSDLSMLSTEAYSEAMSLFEIQFEEQTFTADADVNFRLRRNLEHVLSVCSVPVSSADELNTCAIALTCGDVDNHRITASASLHFQSHHETNPACVCEKKVASKLEGTYTCIMIRGIERVCKGHIKWVFECAKKTGKPFGSNYWLNGDRRSTRYRVNGRDTLRRSLADTPFQIIKPRDFYMAYGETSLGKLLKAIRELP</sequence>
<dbReference type="EMBL" id="JAHMHQ010000001">
    <property type="protein sequence ID" value="KAK1656180.1"/>
    <property type="molecule type" value="Genomic_DNA"/>
</dbReference>
<proteinExistence type="predicted"/>
<dbReference type="Proteomes" id="UP001243989">
    <property type="component" value="Unassembled WGS sequence"/>
</dbReference>
<dbReference type="RefSeq" id="XP_060452224.1">
    <property type="nucleotide sequence ID" value="XM_060591874.1"/>
</dbReference>